<dbReference type="InterPro" id="IPR011042">
    <property type="entry name" value="6-blade_b-propeller_TolB-like"/>
</dbReference>
<reference evidence="5" key="1">
    <citation type="submission" date="2024-05" db="EMBL/GenBank/DDBJ databases">
        <title>Draft genome assemblies of 36 bacteria isolated from hibernating arctic ground squirrels.</title>
        <authorList>
            <person name="McKee H."/>
            <person name="Mullen L."/>
            <person name="Drown D.M."/>
            <person name="Duddleston K.N."/>
        </authorList>
    </citation>
    <scope>NUCLEOTIDE SEQUENCE</scope>
    <source>
        <strain evidence="5">AN1007</strain>
    </source>
</reference>
<dbReference type="RefSeq" id="WP_366296158.1">
    <property type="nucleotide sequence ID" value="NZ_CP159992.1"/>
</dbReference>
<evidence type="ECO:0000256" key="3">
    <source>
        <dbReference type="SAM" id="MobiDB-lite"/>
    </source>
</evidence>
<dbReference type="Gene3D" id="3.40.50.1820">
    <property type="entry name" value="alpha/beta hydrolase"/>
    <property type="match status" value="1"/>
</dbReference>
<protein>
    <submittedName>
        <fullName evidence="5">S9 family peptidase</fullName>
        <ecNumber evidence="5">3.4.-.-</ecNumber>
    </submittedName>
</protein>
<evidence type="ECO:0000256" key="2">
    <source>
        <dbReference type="ARBA" id="ARBA00022825"/>
    </source>
</evidence>
<keyword evidence="2" id="KW-0645">Protease</keyword>
<dbReference type="GO" id="GO:0004252">
    <property type="term" value="F:serine-type endopeptidase activity"/>
    <property type="evidence" value="ECO:0007669"/>
    <property type="project" value="TreeGrafter"/>
</dbReference>
<dbReference type="SUPFAM" id="SSF53474">
    <property type="entry name" value="alpha/beta-Hydrolases"/>
    <property type="match status" value="1"/>
</dbReference>
<keyword evidence="2" id="KW-0720">Serine protease</keyword>
<dbReference type="SUPFAM" id="SSF82171">
    <property type="entry name" value="DPP6 N-terminal domain-like"/>
    <property type="match status" value="1"/>
</dbReference>
<dbReference type="InterPro" id="IPR011659">
    <property type="entry name" value="WD40"/>
</dbReference>
<dbReference type="AlphaFoldDB" id="A0AAU8NKJ0"/>
<evidence type="ECO:0000313" key="5">
    <source>
        <dbReference type="EMBL" id="XCP97493.1"/>
    </source>
</evidence>
<dbReference type="Gene3D" id="2.120.10.30">
    <property type="entry name" value="TolB, C-terminal domain"/>
    <property type="match status" value="2"/>
</dbReference>
<feature type="region of interest" description="Disordered" evidence="3">
    <location>
        <begin position="128"/>
        <end position="149"/>
    </location>
</feature>
<dbReference type="Pfam" id="PF00326">
    <property type="entry name" value="Peptidase_S9"/>
    <property type="match status" value="1"/>
</dbReference>
<accession>A0AAU8NKJ0</accession>
<feature type="domain" description="Peptidase S9 prolyl oligopeptidase catalytic" evidence="4">
    <location>
        <begin position="490"/>
        <end position="699"/>
    </location>
</feature>
<organism evidence="5">
    <name type="scientific">Paenibacillus sp. AN1007</name>
    <dbReference type="NCBI Taxonomy" id="3151385"/>
    <lineage>
        <taxon>Bacteria</taxon>
        <taxon>Bacillati</taxon>
        <taxon>Bacillota</taxon>
        <taxon>Bacilli</taxon>
        <taxon>Bacillales</taxon>
        <taxon>Paenibacillaceae</taxon>
        <taxon>Paenibacillus</taxon>
    </lineage>
</organism>
<dbReference type="EC" id="3.4.-.-" evidence="5"/>
<dbReference type="InterPro" id="IPR001375">
    <property type="entry name" value="Peptidase_S9_cat"/>
</dbReference>
<dbReference type="Pfam" id="PF07676">
    <property type="entry name" value="PD40"/>
    <property type="match status" value="3"/>
</dbReference>
<keyword evidence="1 5" id="KW-0378">Hydrolase</keyword>
<name>A0AAU8NKJ0_9BACL</name>
<evidence type="ECO:0000256" key="1">
    <source>
        <dbReference type="ARBA" id="ARBA00022801"/>
    </source>
</evidence>
<dbReference type="EMBL" id="CP159992">
    <property type="protein sequence ID" value="XCP97493.1"/>
    <property type="molecule type" value="Genomic_DNA"/>
</dbReference>
<gene>
    <name evidence="5" type="ORF">ABXS70_12680</name>
</gene>
<sequence length="699" mass="76856">MNKSPITPEDLYHYRWISQPVISASGQVAYVEQTIDQAKNEYSTQIRGISLDGTEDVALTHGMHDSSPAWSPDGSRLTFLRSTQGGKGLWSLDPEGSEPVMLISPERKISSYSWSPDGKYIAFTSKVHSGQVQPGDDENPKDENAEPAVQLSSVLRGSVYERTTPKAEGAGWWDGQYSHLFVYEMISGHITQLTSGLWNITTPVWSPDSQKLAFISKQVQEEEADPDLLHHTDVFMITVEAGEEAVPYKITDSSLQITQFSFTPDGKQLILIASDRKYGSGSHHQLFTIPVQRGVPRLVAPDLDMQIGNAALGDMKSAAASPSPIISRSFPKQGVYVLGTCQGSVDVYRIQPDGGCETITPPGEKDVYQYTIAADEKTLVAAVLTDTHPGELYTVEMGSGTMTRLTRRNDEFMAKRIVNPPVRIEFPSSDGWLIQGWLAVPDLAEMESTAAVNSDEAASVNPRGEIGLKKKLPLILQIHGGPHAMYTGAFSHEMQTLLAEGYAVLWVNPRGSMGYGQEFARACRGDFAGGDYRDLMEAVDHALSSYEILDEFRLGAAGGSYGGVMTNWIAAHSNRFKAAVTQRCISNWLSMYGTSDIGISYVEGVIGGNPAEHAAYLWSRSPLAHAHNIETPLLIMHGEEDYRTPIAQAEELYTTLKRYGKTTKLIRYPGSNHSLLKSGKPSLRVDCFEQVIAWFNDYL</sequence>
<evidence type="ECO:0000259" key="4">
    <source>
        <dbReference type="Pfam" id="PF00326"/>
    </source>
</evidence>
<dbReference type="GO" id="GO:0006508">
    <property type="term" value="P:proteolysis"/>
    <property type="evidence" value="ECO:0007669"/>
    <property type="project" value="InterPro"/>
</dbReference>
<dbReference type="PANTHER" id="PTHR42776:SF27">
    <property type="entry name" value="DIPEPTIDYL PEPTIDASE FAMILY MEMBER 6"/>
    <property type="match status" value="1"/>
</dbReference>
<dbReference type="InterPro" id="IPR029058">
    <property type="entry name" value="AB_hydrolase_fold"/>
</dbReference>
<dbReference type="PANTHER" id="PTHR42776">
    <property type="entry name" value="SERINE PEPTIDASE S9 FAMILY MEMBER"/>
    <property type="match status" value="1"/>
</dbReference>
<proteinExistence type="predicted"/>